<reference evidence="6" key="3">
    <citation type="submission" date="2025-09" db="UniProtKB">
        <authorList>
            <consortium name="Ensembl"/>
        </authorList>
    </citation>
    <scope>IDENTIFICATION</scope>
</reference>
<dbReference type="PANTHER" id="PTHR23048:SF1">
    <property type="entry name" value="MYOSIN LIGHT CHAIN 4"/>
    <property type="match status" value="1"/>
</dbReference>
<dbReference type="GO" id="GO:0016460">
    <property type="term" value="C:myosin II complex"/>
    <property type="evidence" value="ECO:0007669"/>
    <property type="project" value="TreeGrafter"/>
</dbReference>
<dbReference type="SUPFAM" id="SSF47473">
    <property type="entry name" value="EF-hand"/>
    <property type="match status" value="1"/>
</dbReference>
<dbReference type="InterPro" id="IPR011992">
    <property type="entry name" value="EF-hand-dom_pair"/>
</dbReference>
<feature type="region of interest" description="Disordered" evidence="5">
    <location>
        <begin position="1"/>
        <end position="37"/>
    </location>
</feature>
<comment type="subunit">
    <text evidence="1">Myosin is a hexamer of 2 heavy chains and 4 light chains.</text>
</comment>
<keyword evidence="3" id="KW-0505">Motor protein</keyword>
<evidence type="ECO:0000256" key="2">
    <source>
        <dbReference type="ARBA" id="ARBA00023123"/>
    </source>
</evidence>
<dbReference type="GeneTree" id="ENSGT01030000234570"/>
<sequence length="126" mass="14236">MAPKKVEAKKPEPKKAEPAKEEAPAEPDFDPNSIPLENSADQIEEFKEALTLFDRTPTGEMKITFAQCGNVLRALGQNPANTDVLKVFGKPRPEDMISNHFPSQNQNLPAKRFYLIQNCMFLLMQY</sequence>
<evidence type="ECO:0000313" key="6">
    <source>
        <dbReference type="Ensembl" id="ENSHHUP00000024804.1"/>
    </source>
</evidence>
<organism evidence="6 7">
    <name type="scientific">Hucho hucho</name>
    <name type="common">huchen</name>
    <dbReference type="NCBI Taxonomy" id="62062"/>
    <lineage>
        <taxon>Eukaryota</taxon>
        <taxon>Metazoa</taxon>
        <taxon>Chordata</taxon>
        <taxon>Craniata</taxon>
        <taxon>Vertebrata</taxon>
        <taxon>Euteleostomi</taxon>
        <taxon>Actinopterygii</taxon>
        <taxon>Neopterygii</taxon>
        <taxon>Teleostei</taxon>
        <taxon>Protacanthopterygii</taxon>
        <taxon>Salmoniformes</taxon>
        <taxon>Salmonidae</taxon>
        <taxon>Salmoninae</taxon>
        <taxon>Hucho</taxon>
    </lineage>
</organism>
<dbReference type="STRING" id="62062.ENSHHUP00000024804"/>
<evidence type="ECO:0000313" key="7">
    <source>
        <dbReference type="Proteomes" id="UP000314982"/>
    </source>
</evidence>
<dbReference type="PANTHER" id="PTHR23048">
    <property type="entry name" value="MYOSIN LIGHT CHAIN 1, 3"/>
    <property type="match status" value="1"/>
</dbReference>
<dbReference type="Gene3D" id="1.10.238.10">
    <property type="entry name" value="EF-hand"/>
    <property type="match status" value="1"/>
</dbReference>
<reference evidence="7" key="1">
    <citation type="submission" date="2018-06" db="EMBL/GenBank/DDBJ databases">
        <title>Genome assembly of Danube salmon.</title>
        <authorList>
            <person name="Macqueen D.J."/>
            <person name="Gundappa M.K."/>
        </authorList>
    </citation>
    <scope>NUCLEOTIDE SEQUENCE [LARGE SCALE GENOMIC DNA]</scope>
</reference>
<dbReference type="Proteomes" id="UP000314982">
    <property type="component" value="Unassembled WGS sequence"/>
</dbReference>
<name>A0A4W5LFY0_9TELE</name>
<dbReference type="Ensembl" id="ENSHHUT00000025746.1">
    <property type="protein sequence ID" value="ENSHHUP00000024804.1"/>
    <property type="gene ID" value="ENSHHUG00000015593.1"/>
</dbReference>
<keyword evidence="7" id="KW-1185">Reference proteome</keyword>
<accession>A0A4W5LFY0</accession>
<keyword evidence="2" id="KW-0518">Myosin</keyword>
<evidence type="ECO:0008006" key="8">
    <source>
        <dbReference type="Google" id="ProtNLM"/>
    </source>
</evidence>
<dbReference type="AlphaFoldDB" id="A0A4W5LFY0"/>
<reference evidence="6" key="2">
    <citation type="submission" date="2025-08" db="UniProtKB">
        <authorList>
            <consortium name="Ensembl"/>
        </authorList>
    </citation>
    <scope>IDENTIFICATION</scope>
</reference>
<protein>
    <recommendedName>
        <fullName evidence="8">Myosin light chain 4</fullName>
    </recommendedName>
</protein>
<evidence type="ECO:0000256" key="3">
    <source>
        <dbReference type="ARBA" id="ARBA00023175"/>
    </source>
</evidence>
<feature type="compositionally biased region" description="Basic and acidic residues" evidence="5">
    <location>
        <begin position="1"/>
        <end position="23"/>
    </location>
</feature>
<evidence type="ECO:0000256" key="5">
    <source>
        <dbReference type="SAM" id="MobiDB-lite"/>
    </source>
</evidence>
<keyword evidence="4" id="KW-0514">Muscle protein</keyword>
<evidence type="ECO:0000256" key="4">
    <source>
        <dbReference type="ARBA" id="ARBA00023179"/>
    </source>
</evidence>
<evidence type="ECO:0000256" key="1">
    <source>
        <dbReference type="ARBA" id="ARBA00011445"/>
    </source>
</evidence>
<dbReference type="InterPro" id="IPR050230">
    <property type="entry name" value="CALM/Myosin/TropC-like"/>
</dbReference>
<proteinExistence type="predicted"/>